<dbReference type="GeneID" id="97667581"/>
<organism evidence="1 2">
    <name type="scientific">Roseibium album</name>
    <dbReference type="NCBI Taxonomy" id="311410"/>
    <lineage>
        <taxon>Bacteria</taxon>
        <taxon>Pseudomonadati</taxon>
        <taxon>Pseudomonadota</taxon>
        <taxon>Alphaproteobacteria</taxon>
        <taxon>Hyphomicrobiales</taxon>
        <taxon>Stappiaceae</taxon>
        <taxon>Roseibium</taxon>
    </lineage>
</organism>
<protein>
    <submittedName>
        <fullName evidence="1">Uncharacterized protein</fullName>
    </submittedName>
</protein>
<gene>
    <name evidence="1" type="ORF">LA5096_00107</name>
</gene>
<dbReference type="RefSeq" id="WP_055115878.1">
    <property type="nucleotide sequence ID" value="NZ_CANKXR010000023.1"/>
</dbReference>
<accession>A0A0M7AI75</accession>
<dbReference type="AlphaFoldDB" id="A0A0M7AI75"/>
<dbReference type="STRING" id="311410.LA5095_02738"/>
<dbReference type="EMBL" id="CXWC01000001">
    <property type="protein sequence ID" value="CTQ63697.1"/>
    <property type="molecule type" value="Genomic_DNA"/>
</dbReference>
<evidence type="ECO:0000313" key="1">
    <source>
        <dbReference type="EMBL" id="CTQ63697.1"/>
    </source>
</evidence>
<proteinExistence type="predicted"/>
<sequence length="334" mass="36285">MSLYNPDTTWIALLGGGFSGSVLAGGSVFQFDLWNMGSKRLPVQVLVVGKRAGIMAEIGSAFALLLVTGCKTEREMDGITSSGVDWEASLVGDLDASIKSGAKLFKEVMKHAGKKTGEWAVQESGKRLAQYITNDLGVVKSGPQFNLLPTPLSVSAGAGIFYEWQKLHLLDNEIGWNYISPKYSVENKGGAVYMQMKDIPVKDGTTIHLGFGVSEWLSIDPDIRWAPTRGGPSIGRSKLHIDCVVYGGVLYQSRNKGSHPGINLSQLQPAGRSETGMLSVTQTKEVAKSGKLTIYPKIFKFTNYAYWSADDTMKVHVDSKGQFTKVEGTASYRD</sequence>
<evidence type="ECO:0000313" key="2">
    <source>
        <dbReference type="Proteomes" id="UP000049983"/>
    </source>
</evidence>
<reference evidence="2" key="1">
    <citation type="submission" date="2015-07" db="EMBL/GenBank/DDBJ databases">
        <authorList>
            <person name="Rodrigo-Torres Lidia"/>
            <person name="Arahal R.David."/>
        </authorList>
    </citation>
    <scope>NUCLEOTIDE SEQUENCE [LARGE SCALE GENOMIC DNA]</scope>
    <source>
        <strain evidence="2">CECT 5096</strain>
    </source>
</reference>
<name>A0A0M7AI75_9HYPH</name>
<keyword evidence="2" id="KW-1185">Reference proteome</keyword>
<dbReference type="OrthoDB" id="7679377at2"/>
<dbReference type="Proteomes" id="UP000049983">
    <property type="component" value="Unassembled WGS sequence"/>
</dbReference>